<dbReference type="AlphaFoldDB" id="F0SJM5"/>
<dbReference type="HOGENOM" id="CLU_113730_5_2_0"/>
<dbReference type="KEGG" id="pbs:Plabr_4290"/>
<gene>
    <name evidence="2" type="ordered locus">Plabr_4290</name>
</gene>
<evidence type="ECO:0000313" key="2">
    <source>
        <dbReference type="EMBL" id="ADY61863.1"/>
    </source>
</evidence>
<keyword evidence="3" id="KW-1185">Reference proteome</keyword>
<protein>
    <recommendedName>
        <fullName evidence="4">Carboxypeptidase regulatory-like domain-containing protein</fullName>
    </recommendedName>
</protein>
<dbReference type="Gene3D" id="2.60.40.10">
    <property type="entry name" value="Immunoglobulins"/>
    <property type="match status" value="1"/>
</dbReference>
<dbReference type="InterPro" id="IPR013783">
    <property type="entry name" value="Ig-like_fold"/>
</dbReference>
<evidence type="ECO:0008006" key="4">
    <source>
        <dbReference type="Google" id="ProtNLM"/>
    </source>
</evidence>
<dbReference type="STRING" id="756272.Plabr_4290"/>
<sequence>MAACLLALSCVTGCGGGDGPELATVSGTVTLNGQPLHGAVVTFLPKSGGRPAMANTDEDGHFKLNYSSTEMGGVAGSNTVRVSKQEAKPDGSGQQELIPEKYNEQSSLEYEVKPGRNDFEISLESK</sequence>
<dbReference type="Proteomes" id="UP000006860">
    <property type="component" value="Chromosome"/>
</dbReference>
<dbReference type="InterPro" id="IPR008969">
    <property type="entry name" value="CarboxyPept-like_regulatory"/>
</dbReference>
<feature type="region of interest" description="Disordered" evidence="1">
    <location>
        <begin position="83"/>
        <end position="113"/>
    </location>
</feature>
<dbReference type="EMBL" id="CP002546">
    <property type="protein sequence ID" value="ADY61863.1"/>
    <property type="molecule type" value="Genomic_DNA"/>
</dbReference>
<evidence type="ECO:0000313" key="3">
    <source>
        <dbReference type="Proteomes" id="UP000006860"/>
    </source>
</evidence>
<dbReference type="eggNOG" id="ENOG503363V">
    <property type="taxonomic scope" value="Bacteria"/>
</dbReference>
<name>F0SJM5_RUBBR</name>
<dbReference type="SUPFAM" id="SSF49464">
    <property type="entry name" value="Carboxypeptidase regulatory domain-like"/>
    <property type="match status" value="1"/>
</dbReference>
<reference evidence="3" key="1">
    <citation type="submission" date="2011-02" db="EMBL/GenBank/DDBJ databases">
        <title>The complete genome of Planctomyces brasiliensis DSM 5305.</title>
        <authorList>
            <person name="Lucas S."/>
            <person name="Copeland A."/>
            <person name="Lapidus A."/>
            <person name="Bruce D."/>
            <person name="Goodwin L."/>
            <person name="Pitluck S."/>
            <person name="Kyrpides N."/>
            <person name="Mavromatis K."/>
            <person name="Pagani I."/>
            <person name="Ivanova N."/>
            <person name="Ovchinnikova G."/>
            <person name="Lu M."/>
            <person name="Detter J.C."/>
            <person name="Han C."/>
            <person name="Land M."/>
            <person name="Hauser L."/>
            <person name="Markowitz V."/>
            <person name="Cheng J.-F."/>
            <person name="Hugenholtz P."/>
            <person name="Woyke T."/>
            <person name="Wu D."/>
            <person name="Tindall B."/>
            <person name="Pomrenke H.G."/>
            <person name="Brambilla E."/>
            <person name="Klenk H.-P."/>
            <person name="Eisen J.A."/>
        </authorList>
    </citation>
    <scope>NUCLEOTIDE SEQUENCE [LARGE SCALE GENOMIC DNA]</scope>
    <source>
        <strain evidence="3">ATCC 49424 / DSM 5305 / JCM 21570 / NBRC 103401 / IFAM 1448</strain>
    </source>
</reference>
<proteinExistence type="predicted"/>
<organism evidence="2 3">
    <name type="scientific">Rubinisphaera brasiliensis (strain ATCC 49424 / DSM 5305 / JCM 21570 / IAM 15109 / NBRC 103401 / IFAM 1448)</name>
    <name type="common">Planctomyces brasiliensis</name>
    <dbReference type="NCBI Taxonomy" id="756272"/>
    <lineage>
        <taxon>Bacteria</taxon>
        <taxon>Pseudomonadati</taxon>
        <taxon>Planctomycetota</taxon>
        <taxon>Planctomycetia</taxon>
        <taxon>Planctomycetales</taxon>
        <taxon>Planctomycetaceae</taxon>
        <taxon>Rubinisphaera</taxon>
    </lineage>
</organism>
<evidence type="ECO:0000256" key="1">
    <source>
        <dbReference type="SAM" id="MobiDB-lite"/>
    </source>
</evidence>
<accession>F0SJM5</accession>